<dbReference type="Pfam" id="PF07995">
    <property type="entry name" value="GSDH"/>
    <property type="match status" value="1"/>
</dbReference>
<dbReference type="EMBL" id="JFHC01000091">
    <property type="protein sequence ID" value="KDR38409.1"/>
    <property type="molecule type" value="Genomic_DNA"/>
</dbReference>
<dbReference type="SUPFAM" id="SSF50952">
    <property type="entry name" value="Soluble quinoprotein glucose dehydrogenase"/>
    <property type="match status" value="1"/>
</dbReference>
<reference evidence="2 3" key="1">
    <citation type="submission" date="2014-03" db="EMBL/GenBank/DDBJ databases">
        <title>Draft Genome Sequences of Four Burkholderia Strains.</title>
        <authorList>
            <person name="Liu X.Y."/>
            <person name="Li C.X."/>
            <person name="Xu J.H."/>
        </authorList>
    </citation>
    <scope>NUCLEOTIDE SEQUENCE [LARGE SCALE GENOMIC DNA]</scope>
    <source>
        <strain evidence="2 3">DSM 50014</strain>
    </source>
</reference>
<evidence type="ECO:0000259" key="1">
    <source>
        <dbReference type="Pfam" id="PF07995"/>
    </source>
</evidence>
<evidence type="ECO:0000313" key="2">
    <source>
        <dbReference type="EMBL" id="KDR38409.1"/>
    </source>
</evidence>
<dbReference type="AlphaFoldDB" id="A0A069PEZ9"/>
<proteinExistence type="predicted"/>
<dbReference type="InterPro" id="IPR011042">
    <property type="entry name" value="6-blade_b-propeller_TolB-like"/>
</dbReference>
<dbReference type="InterPro" id="IPR011041">
    <property type="entry name" value="Quinoprot_gluc/sorb_DH_b-prop"/>
</dbReference>
<protein>
    <submittedName>
        <fullName evidence="2">Sorbosone dehydrogenase</fullName>
    </submittedName>
</protein>
<comment type="caution">
    <text evidence="2">The sequence shown here is derived from an EMBL/GenBank/DDBJ whole genome shotgun (WGS) entry which is preliminary data.</text>
</comment>
<organism evidence="2 3">
    <name type="scientific">Caballeronia glathei</name>
    <dbReference type="NCBI Taxonomy" id="60547"/>
    <lineage>
        <taxon>Bacteria</taxon>
        <taxon>Pseudomonadati</taxon>
        <taxon>Pseudomonadota</taxon>
        <taxon>Betaproteobacteria</taxon>
        <taxon>Burkholderiales</taxon>
        <taxon>Burkholderiaceae</taxon>
        <taxon>Caballeronia</taxon>
    </lineage>
</organism>
<accession>A0A069PEZ9</accession>
<feature type="domain" description="Glucose/Sorbosone dehydrogenase" evidence="1">
    <location>
        <begin position="146"/>
        <end position="301"/>
    </location>
</feature>
<dbReference type="STRING" id="60547.GCA_000751215_01040"/>
<dbReference type="Gene3D" id="2.120.10.30">
    <property type="entry name" value="TolB, C-terminal domain"/>
    <property type="match status" value="1"/>
</dbReference>
<dbReference type="InterPro" id="IPR012938">
    <property type="entry name" value="Glc/Sorbosone_DH"/>
</dbReference>
<dbReference type="PANTHER" id="PTHR33546">
    <property type="entry name" value="LARGE, MULTIFUNCTIONAL SECRETED PROTEIN-RELATED"/>
    <property type="match status" value="1"/>
</dbReference>
<dbReference type="Proteomes" id="UP000027466">
    <property type="component" value="Unassembled WGS sequence"/>
</dbReference>
<evidence type="ECO:0000313" key="3">
    <source>
        <dbReference type="Proteomes" id="UP000027466"/>
    </source>
</evidence>
<sequence length="386" mass="41862">MAWAAAGTVWAQDAPRTYPQDPDAVAAVKQNLKNVKLPPGFKVELYAMVPGARAIAVDPTTGTAYVGTRKNAVWVLHDDGNGKVSQVTEFAPASGFKDPNGVCFSPDGTLFVVELNRILSFTNPGSATPGEKVIVPQGQLIPVGDEAYNHGARVCRIGPDGKLYSTVGQHYNVLPPEKYEAYYKAGMGAIVRYNQDGSGREIYAHGIRNSVGMDFNPKDKTLWFTDNQTDTLGDDRPPGELDRATRAGEDFGYPFYGGGHDRTVEYKDKTPPEGVIFPQVNLPPHAADLGMSFYEGSSFPKKYVGGIFDAEHGSWVRKHPLGARIMFTRLKPDGTAAGTEVFAAGWLTSDGQYKGRPVDVEPMRDGSLLVSDDFASAVYRISYVGK</sequence>
<gene>
    <name evidence="2" type="ORF">BG61_41030</name>
</gene>
<keyword evidence="3" id="KW-1185">Reference proteome</keyword>
<dbReference type="PANTHER" id="PTHR33546:SF1">
    <property type="entry name" value="LARGE, MULTIFUNCTIONAL SECRETED PROTEIN"/>
    <property type="match status" value="1"/>
</dbReference>
<name>A0A069PEZ9_9BURK</name>